<dbReference type="InterPro" id="IPR030392">
    <property type="entry name" value="S74_ICA"/>
</dbReference>
<protein>
    <recommendedName>
        <fullName evidence="1">Peptidase S74 domain-containing protein</fullName>
    </recommendedName>
</protein>
<name>A0A6C0K652_9ZZZZ</name>
<dbReference type="PROSITE" id="PS51688">
    <property type="entry name" value="ICA"/>
    <property type="match status" value="1"/>
</dbReference>
<dbReference type="SUPFAM" id="SSF50939">
    <property type="entry name" value="Sialidases"/>
    <property type="match status" value="1"/>
</dbReference>
<dbReference type="EMBL" id="MN740808">
    <property type="protein sequence ID" value="QHU12566.1"/>
    <property type="molecule type" value="Genomic_DNA"/>
</dbReference>
<feature type="domain" description="Peptidase S74" evidence="1">
    <location>
        <begin position="1620"/>
        <end position="1722"/>
    </location>
</feature>
<dbReference type="SUPFAM" id="SSF101898">
    <property type="entry name" value="NHL repeat"/>
    <property type="match status" value="1"/>
</dbReference>
<accession>A0A6C0K652</accession>
<reference evidence="2" key="1">
    <citation type="journal article" date="2020" name="Nature">
        <title>Giant virus diversity and host interactions through global metagenomics.</title>
        <authorList>
            <person name="Schulz F."/>
            <person name="Roux S."/>
            <person name="Paez-Espino D."/>
            <person name="Jungbluth S."/>
            <person name="Walsh D.A."/>
            <person name="Denef V.J."/>
            <person name="McMahon K.D."/>
            <person name="Konstantinidis K.T."/>
            <person name="Eloe-Fadrosh E.A."/>
            <person name="Kyrpides N.C."/>
            <person name="Woyke T."/>
        </authorList>
    </citation>
    <scope>NUCLEOTIDE SEQUENCE</scope>
    <source>
        <strain evidence="2">GVMAG-S-1101172-89</strain>
    </source>
</reference>
<proteinExistence type="predicted"/>
<sequence>MSMNIINESTSIVAVPIKQLTTGQSSVVYVSSTSNIGQLTTIFDVQGFLSAPQMILVSSVVDCDLGPGVSSTRIEQRFGYVTLRSLTNTRWSVVNENSFQTPNADYSIAGLQYSTIQTSNAVFTSSANVNIAFVRTISTTTAAFFGPLFISSFGAPTTSTFLTNTLFNASNYTVLSSLNVAQGTSILSGASTLQPAIVQGDLNALGGFTTTSTIFLQSSLTTTQRILVNSNITVQGLVTVSSNVQCFTSASTFITTTSNVNASLITTNVIGFSAAQLLAGPNASLFVSSALNVLNPLRTSTLNTVALSTTSICILSSIYAPALSISNVRIVNTGGSLSTSSIFATSALYTTLYGFNTTSTLSLISTQSSYFSTLFTRNDLYAKTTINASHANIDNLYSDRIVTDVFRLGGSSGIELNSLSLSSIIISSAIFASQMSSFVAPNATIGVGRLNTTTASIGGAVTTNSLTIVKGISDTGTLQISTSALSTTNITANFVSTNVGNTSTLRLSNAVFGPVLTADPSAPYFVPSTFSGFSSNSPSQYIKGSGAPFSPFHIVASDDSRIGAYVSGGTRIAYLTINYSFRTNALSTVGIGSITLKNPIVHSTLLTLSSTTIAGVQTYNMSNYEIDTKVISSTYTYNMVGPMTYTPPSTLQSQQTLIAGGSASDIFKLAYSSDAGASWTALPYVGFQTATYGIGFSGSKWLAVGDGTTNTMIISYTGTTWYNLGKTVFSVRGLSIQWNGSIWVATGEGTNTLAISYDGITWTDQGTSIFSLRAWAAAASGTTWVAVGEGTNTIGRSANNGATWTGLGTSIFSVAAYGVAWNGSIWVAVGQGTNTIATSSDGITWTGQGTAVFSTSGRVVVWNGAYWLAASDTNALIAQSSNGTSWSTVSAPAAAIFTLVWTGTQWVAGGQGATQIATSPDGITWTSVITSSLFTAVRALTTRAQSPYTPPPLSIIGGQGTNLLATSTDTINWTPRSVPFTSSVRSIVWNGALWVAGGSGTNVIATSADGINWTGVPIANMTAVFGVAWGHGKWIAVGTGSGTYTRAESPDGITWTPYTASTGNFFAGAAYGIIWAQGIWLAAGTPNGSGILFSLDGVNWIPQIVSVFTTGRCVSSNGTLFLAGGSGPSSKMAYSLEGSVWDTVISPFTTQVNGIAWGENIWVAAGQGTHTLAYSYNGITWVGLGTSMFSTAGNGIVWTGSGWIATGQGTNTLATSLDGITWVGQGNTIFTIAGMASGTQILQPNTIVQREEPVGIRWVADGTVILSPSIVEKPPRTNPGYDAYARSADGYTDDAFLQFRPFQINGSVRIGLTTIIAPLSTLSYAFSLTDAGNLEIWIGGALTVSAGPFAISDTFQITYNGAQISFQKNSVELFSFARAPGLPLFLEGQFNLGGTRLYDLEFHPLNKISQSITQPNQFYTTAKPAGLLVPAVTFRRPLVETALNPSLWEFTIPMSGNLTTPSSMLYADVFVSTNFLFSTATLQTALGPIPSTYKLSYTLSTSVTTVPGDLLEVNIYSQHSRGFASIYSTSLTTSVYNLSSVQYVELTHNTPTGTQTSDLSLTIRNLSTPLNSYVNSNAGIEMNRGFMRWNGRQYGLAIQNQFNDLQTRTLTYTGALYTASDSNVKHNIEYATTGALFEAIQTIPLHRYSLLRSYREKFRVEDTNQLGVLTTEVAAKFPKMIKTVDSEFLRDLQTVDRAQFRYAHLGATQHIMGRLSTLKSRVCKAREWP</sequence>
<evidence type="ECO:0000259" key="1">
    <source>
        <dbReference type="PROSITE" id="PS51688"/>
    </source>
</evidence>
<evidence type="ECO:0000313" key="2">
    <source>
        <dbReference type="EMBL" id="QHU12566.1"/>
    </source>
</evidence>
<dbReference type="InterPro" id="IPR036278">
    <property type="entry name" value="Sialidase_sf"/>
</dbReference>
<organism evidence="2">
    <name type="scientific">viral metagenome</name>
    <dbReference type="NCBI Taxonomy" id="1070528"/>
    <lineage>
        <taxon>unclassified sequences</taxon>
        <taxon>metagenomes</taxon>
        <taxon>organismal metagenomes</taxon>
    </lineage>
</organism>